<sequence>MTSERSLAIEPSGLGVVSLGREQHAPAGAATVSLLGCLVTVDPCTPEEPPHCLVSDPGSAAVVIEALYGPAVARRLTELDDRSDGPEEVPFTAGRELDVVIRLGTVRWLRSNSPLPLDHGLLELEECVLLGQIAELLDPLDELWLDSLVDMGPHLLRLADEREFRPEGLADVVADGLELLANHLPVADRLRLDAASRLARWSTPPGSPHTPTFDAGRLSRELAPVGALHAGAESSLYVGTSTVGWGDVPVGTTSRAERNVQWTLQIEDEDATLSVGVEAAEPVLTHPALGRAPRRIDTLAFDLLLPGWPFPVAAGRLRPEGPAEAWVGQARLETPARAAVTAAIGRGKAITIRVHGGATWPPEQPMESEAQRYAARGLSLLRLDAMQPEPSLRKAAADALHRAGNLWRHRNFKEAAKVCGSLELRAAAERTVERRVWGQRPAADDRPLPRFPISLAERWLMEATG</sequence>
<dbReference type="RefSeq" id="WP_187719976.1">
    <property type="nucleotide sequence ID" value="NZ_BAABBL010000004.1"/>
</dbReference>
<dbReference type="EMBL" id="CP060789">
    <property type="protein sequence ID" value="QNP54840.1"/>
    <property type="molecule type" value="Genomic_DNA"/>
</dbReference>
<proteinExistence type="predicted"/>
<evidence type="ECO:0000313" key="2">
    <source>
        <dbReference type="Proteomes" id="UP000516117"/>
    </source>
</evidence>
<dbReference type="KEGG" id="tdf:H9L22_11065"/>
<gene>
    <name evidence="1" type="ORF">H9L22_11065</name>
</gene>
<name>A0A7H0H2S4_9ACTN</name>
<dbReference type="AlphaFoldDB" id="A0A7H0H2S4"/>
<evidence type="ECO:0000313" key="1">
    <source>
        <dbReference type="EMBL" id="QNP54840.1"/>
    </source>
</evidence>
<accession>A0A7H0H2S4</accession>
<protein>
    <submittedName>
        <fullName evidence="1">Uncharacterized protein</fullName>
    </submittedName>
</protein>
<keyword evidence="2" id="KW-1185">Reference proteome</keyword>
<reference evidence="1 2" key="1">
    <citation type="submission" date="2020-08" db="EMBL/GenBank/DDBJ databases">
        <title>Genome sequence of Tessaracoccus defluvii JCM 17540T.</title>
        <authorList>
            <person name="Hyun D.-W."/>
            <person name="Bae J.-W."/>
        </authorList>
    </citation>
    <scope>NUCLEOTIDE SEQUENCE [LARGE SCALE GENOMIC DNA]</scope>
    <source>
        <strain evidence="1 2">JCM 17540</strain>
    </source>
</reference>
<organism evidence="1 2">
    <name type="scientific">Tessaracoccus defluvii</name>
    <dbReference type="NCBI Taxonomy" id="1285901"/>
    <lineage>
        <taxon>Bacteria</taxon>
        <taxon>Bacillati</taxon>
        <taxon>Actinomycetota</taxon>
        <taxon>Actinomycetes</taxon>
        <taxon>Propionibacteriales</taxon>
        <taxon>Propionibacteriaceae</taxon>
        <taxon>Tessaracoccus</taxon>
    </lineage>
</organism>
<dbReference type="Proteomes" id="UP000516117">
    <property type="component" value="Chromosome"/>
</dbReference>